<reference evidence="2" key="1">
    <citation type="journal article" date="2020" name="Stud. Mycol.">
        <title>101 Dothideomycetes genomes: a test case for predicting lifestyles and emergence of pathogens.</title>
        <authorList>
            <person name="Haridas S."/>
            <person name="Albert R."/>
            <person name="Binder M."/>
            <person name="Bloem J."/>
            <person name="Labutti K."/>
            <person name="Salamov A."/>
            <person name="Andreopoulos B."/>
            <person name="Baker S."/>
            <person name="Barry K."/>
            <person name="Bills G."/>
            <person name="Bluhm B."/>
            <person name="Cannon C."/>
            <person name="Castanera R."/>
            <person name="Culley D."/>
            <person name="Daum C."/>
            <person name="Ezra D."/>
            <person name="Gonzalez J."/>
            <person name="Henrissat B."/>
            <person name="Kuo A."/>
            <person name="Liang C."/>
            <person name="Lipzen A."/>
            <person name="Lutzoni F."/>
            <person name="Magnuson J."/>
            <person name="Mondo S."/>
            <person name="Nolan M."/>
            <person name="Ohm R."/>
            <person name="Pangilinan J."/>
            <person name="Park H.-J."/>
            <person name="Ramirez L."/>
            <person name="Alfaro M."/>
            <person name="Sun H."/>
            <person name="Tritt A."/>
            <person name="Yoshinaga Y."/>
            <person name="Zwiers L.-H."/>
            <person name="Turgeon B."/>
            <person name="Goodwin S."/>
            <person name="Spatafora J."/>
            <person name="Crous P."/>
            <person name="Grigoriev I."/>
        </authorList>
    </citation>
    <scope>NUCLEOTIDE SEQUENCE</scope>
    <source>
        <strain evidence="2">CBS 125425</strain>
    </source>
</reference>
<accession>A0A9P4QT79</accession>
<dbReference type="EMBL" id="ML996180">
    <property type="protein sequence ID" value="KAF2732249.1"/>
    <property type="molecule type" value="Genomic_DNA"/>
</dbReference>
<proteinExistence type="predicted"/>
<organism evidence="2 3">
    <name type="scientific">Polyplosphaeria fusca</name>
    <dbReference type="NCBI Taxonomy" id="682080"/>
    <lineage>
        <taxon>Eukaryota</taxon>
        <taxon>Fungi</taxon>
        <taxon>Dikarya</taxon>
        <taxon>Ascomycota</taxon>
        <taxon>Pezizomycotina</taxon>
        <taxon>Dothideomycetes</taxon>
        <taxon>Pleosporomycetidae</taxon>
        <taxon>Pleosporales</taxon>
        <taxon>Tetraplosphaeriaceae</taxon>
        <taxon>Polyplosphaeria</taxon>
    </lineage>
</organism>
<keyword evidence="3" id="KW-1185">Reference proteome</keyword>
<dbReference type="Proteomes" id="UP000799444">
    <property type="component" value="Unassembled WGS sequence"/>
</dbReference>
<evidence type="ECO:0000313" key="2">
    <source>
        <dbReference type="EMBL" id="KAF2732249.1"/>
    </source>
</evidence>
<name>A0A9P4QT79_9PLEO</name>
<gene>
    <name evidence="2" type="ORF">EJ04DRAFT_340836</name>
</gene>
<feature type="compositionally biased region" description="Low complexity" evidence="1">
    <location>
        <begin position="49"/>
        <end position="80"/>
    </location>
</feature>
<feature type="region of interest" description="Disordered" evidence="1">
    <location>
        <begin position="44"/>
        <end position="95"/>
    </location>
</feature>
<dbReference type="AlphaFoldDB" id="A0A9P4QT79"/>
<comment type="caution">
    <text evidence="2">The sequence shown here is derived from an EMBL/GenBank/DDBJ whole genome shotgun (WGS) entry which is preliminary data.</text>
</comment>
<protein>
    <submittedName>
        <fullName evidence="2">Uncharacterized protein</fullName>
    </submittedName>
</protein>
<evidence type="ECO:0000256" key="1">
    <source>
        <dbReference type="SAM" id="MobiDB-lite"/>
    </source>
</evidence>
<evidence type="ECO:0000313" key="3">
    <source>
        <dbReference type="Proteomes" id="UP000799444"/>
    </source>
</evidence>
<sequence>MLVSWSGYPCHCFAMPHSRSRSRPGEIIIPPANTSTTSWCAIRPPTPRILPIRSKTTNPSTRAPSSLSSNLSATSPSNPTKTSPAPRVPPVSYWEPDTPSPFTTSPFSPHSWAFFSLSTAHPGTQNPCSSPALPTSPLLSPRFMNPRTPPVPPSLLLPPCPPSPYYPVYVAQMMNNGARRHSIAEVLFEEERGAWGVGRAERRHSFAVGGDKKGFLPVGRRGGVDGMVHKGGLRARLARVLKGQ</sequence>